<dbReference type="AlphaFoldDB" id="A0A0A9A252"/>
<proteinExistence type="predicted"/>
<sequence>MWNESWNLFTAIKERIKMVNSEA</sequence>
<reference evidence="1" key="1">
    <citation type="submission" date="2014-09" db="EMBL/GenBank/DDBJ databases">
        <authorList>
            <person name="Magalhaes I.L.F."/>
            <person name="Oliveira U."/>
            <person name="Santos F.R."/>
            <person name="Vidigal T.H.D.A."/>
            <person name="Brescovit A.D."/>
            <person name="Santos A.J."/>
        </authorList>
    </citation>
    <scope>NUCLEOTIDE SEQUENCE</scope>
    <source>
        <tissue evidence="1">Shoot tissue taken approximately 20 cm above the soil surface</tissue>
    </source>
</reference>
<accession>A0A0A9A252</accession>
<evidence type="ECO:0000313" key="1">
    <source>
        <dbReference type="EMBL" id="JAD45156.1"/>
    </source>
</evidence>
<reference evidence="1" key="2">
    <citation type="journal article" date="2015" name="Data Brief">
        <title>Shoot transcriptome of the giant reed, Arundo donax.</title>
        <authorList>
            <person name="Barrero R.A."/>
            <person name="Guerrero F.D."/>
            <person name="Moolhuijzen P."/>
            <person name="Goolsby J.A."/>
            <person name="Tidwell J."/>
            <person name="Bellgard S.E."/>
            <person name="Bellgard M.I."/>
        </authorList>
    </citation>
    <scope>NUCLEOTIDE SEQUENCE</scope>
    <source>
        <tissue evidence="1">Shoot tissue taken approximately 20 cm above the soil surface</tissue>
    </source>
</reference>
<protein>
    <submittedName>
        <fullName evidence="1">Uncharacterized protein</fullName>
    </submittedName>
</protein>
<organism evidence="1">
    <name type="scientific">Arundo donax</name>
    <name type="common">Giant reed</name>
    <name type="synonym">Donax arundinaceus</name>
    <dbReference type="NCBI Taxonomy" id="35708"/>
    <lineage>
        <taxon>Eukaryota</taxon>
        <taxon>Viridiplantae</taxon>
        <taxon>Streptophyta</taxon>
        <taxon>Embryophyta</taxon>
        <taxon>Tracheophyta</taxon>
        <taxon>Spermatophyta</taxon>
        <taxon>Magnoliopsida</taxon>
        <taxon>Liliopsida</taxon>
        <taxon>Poales</taxon>
        <taxon>Poaceae</taxon>
        <taxon>PACMAD clade</taxon>
        <taxon>Arundinoideae</taxon>
        <taxon>Arundineae</taxon>
        <taxon>Arundo</taxon>
    </lineage>
</organism>
<dbReference type="EMBL" id="GBRH01252739">
    <property type="protein sequence ID" value="JAD45156.1"/>
    <property type="molecule type" value="Transcribed_RNA"/>
</dbReference>
<name>A0A0A9A252_ARUDO</name>